<dbReference type="Gramene" id="TVU40505">
    <property type="protein sequence ID" value="TVU40505"/>
    <property type="gene ID" value="EJB05_13972"/>
</dbReference>
<dbReference type="Pfam" id="PF00646">
    <property type="entry name" value="F-box"/>
    <property type="match status" value="1"/>
</dbReference>
<feature type="compositionally biased region" description="Basic and acidic residues" evidence="1">
    <location>
        <begin position="14"/>
        <end position="25"/>
    </location>
</feature>
<feature type="domain" description="F-box" evidence="2">
    <location>
        <begin position="25"/>
        <end position="61"/>
    </location>
</feature>
<dbReference type="InterPro" id="IPR001810">
    <property type="entry name" value="F-box_dom"/>
</dbReference>
<evidence type="ECO:0000256" key="1">
    <source>
        <dbReference type="SAM" id="MobiDB-lite"/>
    </source>
</evidence>
<dbReference type="SUPFAM" id="SSF81383">
    <property type="entry name" value="F-box domain"/>
    <property type="match status" value="1"/>
</dbReference>
<dbReference type="SUPFAM" id="SSF52058">
    <property type="entry name" value="L domain-like"/>
    <property type="match status" value="1"/>
</dbReference>
<dbReference type="Proteomes" id="UP000324897">
    <property type="component" value="Chromosome 4"/>
</dbReference>
<dbReference type="PANTHER" id="PTHR34709:SF61">
    <property type="entry name" value="OS07G0229100 PROTEIN"/>
    <property type="match status" value="1"/>
</dbReference>
<dbReference type="InterPro" id="IPR055312">
    <property type="entry name" value="FBL15-like"/>
</dbReference>
<dbReference type="OrthoDB" id="693760at2759"/>
<sequence>MEQSGGEAAAKRAKGPDHDAGAGGEDRLSALPDDILVLILLRLCIEDAARTSVLSRRWRRIWTLLPELRFGIIQDPYLLRESLSASDVPLRLLRVCFPDASAQSLAVWLPAAVRRVSGELVFFNLVTGIATGNEEDERGTFELPYFKKATSICLDLGFLGLSMPPAGVFARLTDLDLTDVRFHSPRELEDAVSSLRCPNLQKLAIRNTKGLDSINIDSESLQLLELRNLRGVLQVTVLAPALKGFTLWHCFILDQNQPVVKISAPQLKLLNWTDSYDPSSVHLSTMERLQTLSSFFCVYGKHGFPLNHACLALLPRFKTIKCLILTLCYLTEIDNLDYLMEDMTMLPDITSLKLIVIAKGHAIGASAFHVLRLCSGIKRLALVSYQFNLKKHMSMIVDNKSIELFHGKLYLDNKIRISSLVSVLEQTVCSSGCICDQPTNWKTEDLSLNCLQDIEIVGFGALEHEVAFVKRLLNWVTVLKMMTVTFRHSMTESKVKEFFQMCQSFSRPGLCMKFYIYQNLDKVSYAPED</sequence>
<evidence type="ECO:0000313" key="4">
    <source>
        <dbReference type="Proteomes" id="UP000324897"/>
    </source>
</evidence>
<comment type="caution">
    <text evidence="3">The sequence shown here is derived from an EMBL/GenBank/DDBJ whole genome shotgun (WGS) entry which is preliminary data.</text>
</comment>
<accession>A0A5J9VXZ3</accession>
<dbReference type="InterPro" id="IPR055411">
    <property type="entry name" value="LRR_FXL15/At3g58940/PEG3-like"/>
</dbReference>
<gene>
    <name evidence="3" type="ORF">EJB05_13972</name>
</gene>
<dbReference type="Gene3D" id="1.20.1280.50">
    <property type="match status" value="1"/>
</dbReference>
<dbReference type="InterPro" id="IPR036047">
    <property type="entry name" value="F-box-like_dom_sf"/>
</dbReference>
<dbReference type="AlphaFoldDB" id="A0A5J9VXZ3"/>
<protein>
    <recommendedName>
        <fullName evidence="2">F-box domain-containing protein</fullName>
    </recommendedName>
</protein>
<dbReference type="PROSITE" id="PS50181">
    <property type="entry name" value="FBOX"/>
    <property type="match status" value="1"/>
</dbReference>
<name>A0A5J9VXZ3_9POAL</name>
<evidence type="ECO:0000313" key="3">
    <source>
        <dbReference type="EMBL" id="TVU40505.1"/>
    </source>
</evidence>
<dbReference type="InterPro" id="IPR053781">
    <property type="entry name" value="F-box_AtFBL13-like"/>
</dbReference>
<dbReference type="EMBL" id="RWGY01000007">
    <property type="protein sequence ID" value="TVU40505.1"/>
    <property type="molecule type" value="Genomic_DNA"/>
</dbReference>
<dbReference type="CDD" id="cd22160">
    <property type="entry name" value="F-box_AtFBL13-like"/>
    <property type="match status" value="1"/>
</dbReference>
<evidence type="ECO:0000259" key="2">
    <source>
        <dbReference type="PROSITE" id="PS50181"/>
    </source>
</evidence>
<organism evidence="3 4">
    <name type="scientific">Eragrostis curvula</name>
    <name type="common">weeping love grass</name>
    <dbReference type="NCBI Taxonomy" id="38414"/>
    <lineage>
        <taxon>Eukaryota</taxon>
        <taxon>Viridiplantae</taxon>
        <taxon>Streptophyta</taxon>
        <taxon>Embryophyta</taxon>
        <taxon>Tracheophyta</taxon>
        <taxon>Spermatophyta</taxon>
        <taxon>Magnoliopsida</taxon>
        <taxon>Liliopsida</taxon>
        <taxon>Poales</taxon>
        <taxon>Poaceae</taxon>
        <taxon>PACMAD clade</taxon>
        <taxon>Chloridoideae</taxon>
        <taxon>Eragrostideae</taxon>
        <taxon>Eragrostidinae</taxon>
        <taxon>Eragrostis</taxon>
    </lineage>
</organism>
<keyword evidence="4" id="KW-1185">Reference proteome</keyword>
<dbReference type="PANTHER" id="PTHR34709">
    <property type="entry name" value="OS10G0396666 PROTEIN"/>
    <property type="match status" value="1"/>
</dbReference>
<proteinExistence type="predicted"/>
<feature type="non-terminal residue" evidence="3">
    <location>
        <position position="1"/>
    </location>
</feature>
<feature type="region of interest" description="Disordered" evidence="1">
    <location>
        <begin position="1"/>
        <end position="25"/>
    </location>
</feature>
<reference evidence="3 4" key="1">
    <citation type="journal article" date="2019" name="Sci. Rep.">
        <title>A high-quality genome of Eragrostis curvula grass provides insights into Poaceae evolution and supports new strategies to enhance forage quality.</title>
        <authorList>
            <person name="Carballo J."/>
            <person name="Santos B.A.C.M."/>
            <person name="Zappacosta D."/>
            <person name="Garbus I."/>
            <person name="Selva J.P."/>
            <person name="Gallo C.A."/>
            <person name="Diaz A."/>
            <person name="Albertini E."/>
            <person name="Caccamo M."/>
            <person name="Echenique V."/>
        </authorList>
    </citation>
    <scope>NUCLEOTIDE SEQUENCE [LARGE SCALE GENOMIC DNA]</scope>
    <source>
        <strain evidence="4">cv. Victoria</strain>
        <tissue evidence="3">Leaf</tissue>
    </source>
</reference>
<dbReference type="Pfam" id="PF24758">
    <property type="entry name" value="LRR_At5g56370"/>
    <property type="match status" value="1"/>
</dbReference>